<dbReference type="RefSeq" id="WP_207671983.1">
    <property type="nucleotide sequence ID" value="NZ_JAFREM010000004.1"/>
</dbReference>
<dbReference type="Pfam" id="PF05569">
    <property type="entry name" value="Peptidase_M56"/>
    <property type="match status" value="1"/>
</dbReference>
<comment type="caution">
    <text evidence="3">The sequence shown here is derived from an EMBL/GenBank/DDBJ whole genome shotgun (WGS) entry which is preliminary data.</text>
</comment>
<dbReference type="InterPro" id="IPR008756">
    <property type="entry name" value="Peptidase_M56"/>
</dbReference>
<dbReference type="PANTHER" id="PTHR34978">
    <property type="entry name" value="POSSIBLE SENSOR-TRANSDUCER PROTEIN BLAR"/>
    <property type="match status" value="1"/>
</dbReference>
<dbReference type="PANTHER" id="PTHR34978:SF3">
    <property type="entry name" value="SLR0241 PROTEIN"/>
    <property type="match status" value="1"/>
</dbReference>
<proteinExistence type="predicted"/>
<sequence>MIDFMVALFSCSLGMSLMMAMFLVLVRFFQQRFSPRFFYYLSVALLFGFAIPFRVKLPHFLIGRTVNPSNTVSLQENIVTAVQENTVLETGKWYSMVDPVFTCWLIVAALILIYYVVQHVEFTRTLNRWIESDDHLLSKLDISTDLKTVRCKCITTPMLVQLDQPTILLPDVDYSPEELALIIQHEEIHFLRKDWLLRGVMIFAVALHWFNPLVYVLARQMTKWCEISCDEEVTKNLSRAQRYKYADIILETVRRQSKQSMLSSLLSDGKHELQQRLSFIVETRKRPFNADGLVVCLLLILGGSTAISLPTSAATGGSIDISIPEGELSVEEYYQTEAERKAEFEIAMSEVFSNEFKESDFAGMTISYDERGVPIVRDPNAEERNHAISAKTKKRLTSFYSSSSCDKDSLYFQVERDNIIGVTAGGYGYKAVKVKYAGKTGYMKSSNITFRF</sequence>
<evidence type="ECO:0000256" key="1">
    <source>
        <dbReference type="SAM" id="Phobius"/>
    </source>
</evidence>
<feature type="transmembrane region" description="Helical" evidence="1">
    <location>
        <begin position="6"/>
        <end position="25"/>
    </location>
</feature>
<keyword evidence="1" id="KW-0472">Membrane</keyword>
<protein>
    <submittedName>
        <fullName evidence="3">M56 family metallopeptidase</fullName>
    </submittedName>
</protein>
<keyword evidence="1" id="KW-1133">Transmembrane helix</keyword>
<keyword evidence="1" id="KW-0812">Transmembrane</keyword>
<evidence type="ECO:0000259" key="2">
    <source>
        <dbReference type="Pfam" id="PF05569"/>
    </source>
</evidence>
<feature type="transmembrane region" description="Helical" evidence="1">
    <location>
        <begin position="37"/>
        <end position="55"/>
    </location>
</feature>
<name>A0ABS3L5Z7_9ENTE</name>
<evidence type="ECO:0000313" key="3">
    <source>
        <dbReference type="EMBL" id="MBO1305038.1"/>
    </source>
</evidence>
<accession>A0ABS3L5Z7</accession>
<organism evidence="3 4">
    <name type="scientific">Candidatus Enterococcus moelleringii</name>
    <dbReference type="NCBI Taxonomy" id="2815325"/>
    <lineage>
        <taxon>Bacteria</taxon>
        <taxon>Bacillati</taxon>
        <taxon>Bacillota</taxon>
        <taxon>Bacilli</taxon>
        <taxon>Lactobacillales</taxon>
        <taxon>Enterococcaceae</taxon>
        <taxon>Enterococcus</taxon>
    </lineage>
</organism>
<gene>
    <name evidence="3" type="ORF">JZO70_02610</name>
</gene>
<keyword evidence="4" id="KW-1185">Reference proteome</keyword>
<dbReference type="CDD" id="cd07341">
    <property type="entry name" value="M56_BlaR1_MecR1_like"/>
    <property type="match status" value="1"/>
</dbReference>
<dbReference type="EMBL" id="JAFREM010000004">
    <property type="protein sequence ID" value="MBO1305038.1"/>
    <property type="molecule type" value="Genomic_DNA"/>
</dbReference>
<feature type="transmembrane region" description="Helical" evidence="1">
    <location>
        <begin position="99"/>
        <end position="117"/>
    </location>
</feature>
<dbReference type="InterPro" id="IPR052173">
    <property type="entry name" value="Beta-lactam_resp_regulator"/>
</dbReference>
<dbReference type="Proteomes" id="UP000664601">
    <property type="component" value="Unassembled WGS sequence"/>
</dbReference>
<evidence type="ECO:0000313" key="4">
    <source>
        <dbReference type="Proteomes" id="UP000664601"/>
    </source>
</evidence>
<feature type="domain" description="Peptidase M56" evidence="2">
    <location>
        <begin position="8"/>
        <end position="280"/>
    </location>
</feature>
<reference evidence="3 4" key="1">
    <citation type="submission" date="2021-03" db="EMBL/GenBank/DDBJ databases">
        <title>Enterococcal diversity collection.</title>
        <authorList>
            <person name="Gilmore M.S."/>
            <person name="Schwartzman J."/>
            <person name="Van Tyne D."/>
            <person name="Martin M."/>
            <person name="Earl A.M."/>
            <person name="Manson A.L."/>
            <person name="Straub T."/>
            <person name="Salamzade R."/>
            <person name="Saavedra J."/>
            <person name="Lebreton F."/>
            <person name="Prichula J."/>
            <person name="Schaufler K."/>
            <person name="Gaca A."/>
            <person name="Sgardioli B."/>
            <person name="Wagenaar J."/>
            <person name="Strong T."/>
        </authorList>
    </citation>
    <scope>NUCLEOTIDE SEQUENCE [LARGE SCALE GENOMIC DNA]</scope>
    <source>
        <strain evidence="3 4">669A</strain>
    </source>
</reference>
<feature type="transmembrane region" description="Helical" evidence="1">
    <location>
        <begin position="195"/>
        <end position="218"/>
    </location>
</feature>